<evidence type="ECO:0000256" key="10">
    <source>
        <dbReference type="SAM" id="MobiDB-lite"/>
    </source>
</evidence>
<dbReference type="GO" id="GO:0005886">
    <property type="term" value="C:plasma membrane"/>
    <property type="evidence" value="ECO:0007669"/>
    <property type="project" value="UniProtKB-SubCell"/>
</dbReference>
<protein>
    <submittedName>
        <fullName evidence="12">Uncharacterized protein</fullName>
    </submittedName>
</protein>
<feature type="region of interest" description="Disordered" evidence="10">
    <location>
        <begin position="1"/>
        <end position="39"/>
    </location>
</feature>
<keyword evidence="7" id="KW-0675">Receptor</keyword>
<dbReference type="InterPro" id="IPR032675">
    <property type="entry name" value="LRR_dom_sf"/>
</dbReference>
<feature type="region of interest" description="Disordered" evidence="10">
    <location>
        <begin position="65"/>
        <end position="126"/>
    </location>
</feature>
<accession>A0A8J9S344</accession>
<evidence type="ECO:0000256" key="1">
    <source>
        <dbReference type="ARBA" id="ARBA00004236"/>
    </source>
</evidence>
<feature type="region of interest" description="Disordered" evidence="10">
    <location>
        <begin position="161"/>
        <end position="201"/>
    </location>
</feature>
<feature type="transmembrane region" description="Helical" evidence="11">
    <location>
        <begin position="136"/>
        <end position="158"/>
    </location>
</feature>
<evidence type="ECO:0000256" key="7">
    <source>
        <dbReference type="ARBA" id="ARBA00023170"/>
    </source>
</evidence>
<dbReference type="Gene3D" id="3.80.10.10">
    <property type="entry name" value="Ribonuclease Inhibitor"/>
    <property type="match status" value="2"/>
</dbReference>
<dbReference type="PANTHER" id="PTHR48052">
    <property type="entry name" value="UNNAMED PRODUCT"/>
    <property type="match status" value="1"/>
</dbReference>
<evidence type="ECO:0000256" key="3">
    <source>
        <dbReference type="ARBA" id="ARBA00022692"/>
    </source>
</evidence>
<gene>
    <name evidence="12" type="ORF">PTTT1_LOCUS16592</name>
</gene>
<proteinExistence type="predicted"/>
<evidence type="ECO:0000256" key="8">
    <source>
        <dbReference type="ARBA" id="ARBA00023180"/>
    </source>
</evidence>
<name>A0A8J9S344_PHATR</name>
<evidence type="ECO:0000256" key="2">
    <source>
        <dbReference type="ARBA" id="ARBA00022475"/>
    </source>
</evidence>
<feature type="compositionally biased region" description="Low complexity" evidence="10">
    <location>
        <begin position="161"/>
        <end position="183"/>
    </location>
</feature>
<organism evidence="12">
    <name type="scientific">Phaeodactylum tricornutum</name>
    <name type="common">Diatom</name>
    <dbReference type="NCBI Taxonomy" id="2850"/>
    <lineage>
        <taxon>Eukaryota</taxon>
        <taxon>Sar</taxon>
        <taxon>Stramenopiles</taxon>
        <taxon>Ochrophyta</taxon>
        <taxon>Bacillariophyta</taxon>
        <taxon>Bacillariophyceae</taxon>
        <taxon>Bacillariophycidae</taxon>
        <taxon>Naviculales</taxon>
        <taxon>Phaeodactylaceae</taxon>
        <taxon>Phaeodactylum</taxon>
    </lineage>
</organism>
<feature type="compositionally biased region" description="Basic and acidic residues" evidence="10">
    <location>
        <begin position="73"/>
        <end position="85"/>
    </location>
</feature>
<feature type="compositionally biased region" description="Low complexity" evidence="10">
    <location>
        <begin position="16"/>
        <end position="33"/>
    </location>
</feature>
<evidence type="ECO:0000256" key="9">
    <source>
        <dbReference type="ARBA" id="ARBA00037847"/>
    </source>
</evidence>
<keyword evidence="6 11" id="KW-0472">Membrane</keyword>
<evidence type="ECO:0000313" key="12">
    <source>
        <dbReference type="EMBL" id="CAG9281477.1"/>
    </source>
</evidence>
<evidence type="ECO:0000256" key="5">
    <source>
        <dbReference type="ARBA" id="ARBA00022989"/>
    </source>
</evidence>
<sequence length="593" mass="64729">MLPSTYLRPIAEDQSDTSSLPPSLRLPLSTSSTIGPRVFSDCGSSTCAVEAGRAGSVLSDSAVSDAANLAGQHPDDDKEGTDRVRQSRRPYKTRGSGSSQAPESSRDSSSGARRRRLQREREAQHKPWQWLTHRSTLLSVGLLVMVAVGIGLLVGLGVGQGSSDSEMSAASGSGGTTDMASSTPAPTPLRGGPSAPTPTVDPRTVAQLDAVFRRVSDPALFNVPDSPQSQARNWMLTGDLLREDVLADGVDHVAQRYVIALLFYATDGPSSWAHADFLSNDEMECEWRGVHCDAITNVVDRLRFPGWNLTGSLPSELMHLTFLQEVDLSDNRLVGTLPVPWFPTSTTLATDVPFPDLYWLDVSSNTLDGTLPHGVWNMPTLRFLYAHGNQLSGNIDRHGNLPSSPYLEDIRLDENLLTGPLPSWLPELSSLNIWISYSNSLSGNLPDLSNLVNLTFWDASFNNFTGRLEESWLYGMPALTKLFLDHNALTGVLPAPTAGLRNTVMAKLWLQGNQLAGPFPENFGRDWPNLLELLLQDNELTGVVDACIDRQTIWPRLQRLETDCLVRNNVTTNETGPEVQCSCCTSCYTETLV</sequence>
<keyword evidence="8" id="KW-0325">Glycoprotein</keyword>
<dbReference type="Proteomes" id="UP000836788">
    <property type="component" value="Chromosome 15"/>
</dbReference>
<keyword evidence="3 11" id="KW-0812">Transmembrane</keyword>
<reference evidence="12" key="1">
    <citation type="submission" date="2022-02" db="EMBL/GenBank/DDBJ databases">
        <authorList>
            <person name="Giguere J D."/>
        </authorList>
    </citation>
    <scope>NUCLEOTIDE SEQUENCE</scope>
    <source>
        <strain evidence="12">CCAP 1055/1</strain>
    </source>
</reference>
<evidence type="ECO:0000256" key="11">
    <source>
        <dbReference type="SAM" id="Phobius"/>
    </source>
</evidence>
<evidence type="ECO:0000256" key="6">
    <source>
        <dbReference type="ARBA" id="ARBA00023136"/>
    </source>
</evidence>
<dbReference type="AlphaFoldDB" id="A0A8J9S344"/>
<evidence type="ECO:0000256" key="4">
    <source>
        <dbReference type="ARBA" id="ARBA00022729"/>
    </source>
</evidence>
<dbReference type="PANTHER" id="PTHR48052:SF8">
    <property type="entry name" value="LRR RECEPTOR-LIKE SERINE_THREONINE-PROTEIN KINASE FLS2"/>
    <property type="match status" value="1"/>
</dbReference>
<keyword evidence="4" id="KW-0732">Signal</keyword>
<dbReference type="GO" id="GO:0012505">
    <property type="term" value="C:endomembrane system"/>
    <property type="evidence" value="ECO:0007669"/>
    <property type="project" value="UniProtKB-SubCell"/>
</dbReference>
<keyword evidence="5 11" id="KW-1133">Transmembrane helix</keyword>
<keyword evidence="2" id="KW-1003">Cell membrane</keyword>
<dbReference type="SUPFAM" id="SSF52058">
    <property type="entry name" value="L domain-like"/>
    <property type="match status" value="1"/>
</dbReference>
<dbReference type="EMBL" id="OU594956">
    <property type="protein sequence ID" value="CAG9281477.1"/>
    <property type="molecule type" value="Genomic_DNA"/>
</dbReference>
<comment type="subcellular location">
    <subcellularLocation>
        <location evidence="1">Cell membrane</location>
    </subcellularLocation>
    <subcellularLocation>
        <location evidence="9">Endomembrane system</location>
        <topology evidence="9">Single-pass membrane protein</topology>
    </subcellularLocation>
</comment>